<keyword evidence="10" id="KW-1185">Reference proteome</keyword>
<reference evidence="9 10" key="1">
    <citation type="submission" date="2018-07" db="EMBL/GenBank/DDBJ databases">
        <title>Bacillus sp. YLB-04 draft genome sequence.</title>
        <authorList>
            <person name="Yu L."/>
            <person name="Tang X."/>
        </authorList>
    </citation>
    <scope>NUCLEOTIDE SEQUENCE [LARGE SCALE GENOMIC DNA]</scope>
    <source>
        <strain evidence="9 10">YLB-04</strain>
    </source>
</reference>
<evidence type="ECO:0000256" key="3">
    <source>
        <dbReference type="ARBA" id="ARBA00022692"/>
    </source>
</evidence>
<dbReference type="AlphaFoldDB" id="A0A3D8GSN5"/>
<dbReference type="PANTHER" id="PTHR35529">
    <property type="entry name" value="MANGANESE EFFLUX PUMP MNTP-RELATED"/>
    <property type="match status" value="1"/>
</dbReference>
<comment type="subcellular location">
    <subcellularLocation>
        <location evidence="8">Cell membrane</location>
        <topology evidence="8">Multi-pass membrane protein</topology>
    </subcellularLocation>
</comment>
<comment type="similarity">
    <text evidence="8">Belongs to the MntP (TC 9.B.29) family.</text>
</comment>
<feature type="transmembrane region" description="Helical" evidence="8">
    <location>
        <begin position="134"/>
        <end position="154"/>
    </location>
</feature>
<dbReference type="PANTHER" id="PTHR35529:SF1">
    <property type="entry name" value="MANGANESE EFFLUX PUMP MNTP-RELATED"/>
    <property type="match status" value="1"/>
</dbReference>
<dbReference type="RefSeq" id="WP_115451157.1">
    <property type="nucleotide sequence ID" value="NZ_QNQT01000002.1"/>
</dbReference>
<name>A0A3D8GSN5_9BACI</name>
<keyword evidence="5 8" id="KW-0406">Ion transport</keyword>
<protein>
    <recommendedName>
        <fullName evidence="8">Putative manganese efflux pump MntP</fullName>
    </recommendedName>
</protein>
<dbReference type="InterPro" id="IPR022929">
    <property type="entry name" value="Put_MntP"/>
</dbReference>
<evidence type="ECO:0000313" key="10">
    <source>
        <dbReference type="Proteomes" id="UP000257144"/>
    </source>
</evidence>
<keyword evidence="1 8" id="KW-0813">Transport</keyword>
<dbReference type="EMBL" id="QNQT01000002">
    <property type="protein sequence ID" value="RDU37483.1"/>
    <property type="molecule type" value="Genomic_DNA"/>
</dbReference>
<sequence>MSMLVGELATLLLMAFALGMDAFSVGLGMGMYRLRLRQIFKIGITIGIFHVWMPLVGMIAGRFLSEQFGTFASLIGGLLLVLLGIQMIWTGLKKDQESVITPMGFGLLFFALSVSLDSFSVGLTLGIYGARTMAAIFCFGIAATILTWAGLLAGRKVQGWLGSYSESLGGVILLAFGLKLLLPI</sequence>
<feature type="transmembrane region" description="Helical" evidence="8">
    <location>
        <begin position="104"/>
        <end position="128"/>
    </location>
</feature>
<organism evidence="9 10">
    <name type="scientific">Neobacillus piezotolerans</name>
    <dbReference type="NCBI Taxonomy" id="2259171"/>
    <lineage>
        <taxon>Bacteria</taxon>
        <taxon>Bacillati</taxon>
        <taxon>Bacillota</taxon>
        <taxon>Bacilli</taxon>
        <taxon>Bacillales</taxon>
        <taxon>Bacillaceae</taxon>
        <taxon>Neobacillus</taxon>
    </lineage>
</organism>
<dbReference type="OrthoDB" id="1679700at2"/>
<dbReference type="GO" id="GO:0005384">
    <property type="term" value="F:manganese ion transmembrane transporter activity"/>
    <property type="evidence" value="ECO:0007669"/>
    <property type="project" value="UniProtKB-UniRule"/>
</dbReference>
<feature type="transmembrane region" description="Helical" evidence="8">
    <location>
        <begin position="12"/>
        <end position="32"/>
    </location>
</feature>
<evidence type="ECO:0000256" key="4">
    <source>
        <dbReference type="ARBA" id="ARBA00022989"/>
    </source>
</evidence>
<feature type="transmembrane region" description="Helical" evidence="8">
    <location>
        <begin position="44"/>
        <end position="65"/>
    </location>
</feature>
<keyword evidence="7 8" id="KW-0464">Manganese</keyword>
<evidence type="ECO:0000256" key="8">
    <source>
        <dbReference type="HAMAP-Rule" id="MF_01521"/>
    </source>
</evidence>
<evidence type="ECO:0000256" key="7">
    <source>
        <dbReference type="ARBA" id="ARBA00023211"/>
    </source>
</evidence>
<comment type="caution">
    <text evidence="9">The sequence shown here is derived from an EMBL/GenBank/DDBJ whole genome shotgun (WGS) entry which is preliminary data.</text>
</comment>
<proteinExistence type="inferred from homology"/>
<dbReference type="Pfam" id="PF02659">
    <property type="entry name" value="Mntp"/>
    <property type="match status" value="1"/>
</dbReference>
<gene>
    <name evidence="8" type="primary">mntP</name>
    <name evidence="9" type="ORF">DRW41_06455</name>
</gene>
<dbReference type="InterPro" id="IPR003810">
    <property type="entry name" value="Mntp/YtaF"/>
</dbReference>
<keyword evidence="2 8" id="KW-1003">Cell membrane</keyword>
<keyword evidence="6 8" id="KW-0472">Membrane</keyword>
<evidence type="ECO:0000256" key="6">
    <source>
        <dbReference type="ARBA" id="ARBA00023136"/>
    </source>
</evidence>
<dbReference type="HAMAP" id="MF_01521">
    <property type="entry name" value="MntP_pump"/>
    <property type="match status" value="1"/>
</dbReference>
<evidence type="ECO:0000256" key="5">
    <source>
        <dbReference type="ARBA" id="ARBA00023065"/>
    </source>
</evidence>
<keyword evidence="4 8" id="KW-1133">Transmembrane helix</keyword>
<accession>A0A3D8GSN5</accession>
<evidence type="ECO:0000313" key="9">
    <source>
        <dbReference type="EMBL" id="RDU37483.1"/>
    </source>
</evidence>
<dbReference type="Proteomes" id="UP000257144">
    <property type="component" value="Unassembled WGS sequence"/>
</dbReference>
<comment type="function">
    <text evidence="8">Probably functions as a manganese efflux pump.</text>
</comment>
<keyword evidence="3 8" id="KW-0812">Transmembrane</keyword>
<evidence type="ECO:0000256" key="1">
    <source>
        <dbReference type="ARBA" id="ARBA00022448"/>
    </source>
</evidence>
<feature type="transmembrane region" description="Helical" evidence="8">
    <location>
        <begin position="161"/>
        <end position="182"/>
    </location>
</feature>
<feature type="transmembrane region" description="Helical" evidence="8">
    <location>
        <begin position="71"/>
        <end position="92"/>
    </location>
</feature>
<dbReference type="GO" id="GO:0005886">
    <property type="term" value="C:plasma membrane"/>
    <property type="evidence" value="ECO:0007669"/>
    <property type="project" value="UniProtKB-SubCell"/>
</dbReference>
<evidence type="ECO:0000256" key="2">
    <source>
        <dbReference type="ARBA" id="ARBA00022475"/>
    </source>
</evidence>